<evidence type="ECO:0000313" key="10">
    <source>
        <dbReference type="Proteomes" id="UP001371218"/>
    </source>
</evidence>
<dbReference type="Gene3D" id="3.30.240.20">
    <property type="entry name" value="bsu07140 like domains"/>
    <property type="match status" value="1"/>
</dbReference>
<keyword evidence="10" id="KW-1185">Reference proteome</keyword>
<dbReference type="Pfam" id="PF04239">
    <property type="entry name" value="DUF421"/>
    <property type="match status" value="1"/>
</dbReference>
<comment type="subcellular location">
    <subcellularLocation>
        <location evidence="1">Cell membrane</location>
        <topology evidence="1">Multi-pass membrane protein</topology>
    </subcellularLocation>
</comment>
<evidence type="ECO:0000259" key="8">
    <source>
        <dbReference type="Pfam" id="PF04239"/>
    </source>
</evidence>
<evidence type="ECO:0000256" key="6">
    <source>
        <dbReference type="ARBA" id="ARBA00023136"/>
    </source>
</evidence>
<evidence type="ECO:0000256" key="3">
    <source>
        <dbReference type="ARBA" id="ARBA00022475"/>
    </source>
</evidence>
<dbReference type="InterPro" id="IPR007353">
    <property type="entry name" value="DUF421"/>
</dbReference>
<name>A0ABU9BRP4_9BURK</name>
<protein>
    <submittedName>
        <fullName evidence="9">YetF domain-containing protein</fullName>
    </submittedName>
</protein>
<dbReference type="PANTHER" id="PTHR34582:SF6">
    <property type="entry name" value="UPF0702 TRANSMEMBRANE PROTEIN YCAP"/>
    <property type="match status" value="1"/>
</dbReference>
<feature type="domain" description="YetF C-terminal" evidence="8">
    <location>
        <begin position="92"/>
        <end position="159"/>
    </location>
</feature>
<keyword evidence="5 7" id="KW-1133">Transmembrane helix</keyword>
<evidence type="ECO:0000256" key="7">
    <source>
        <dbReference type="SAM" id="Phobius"/>
    </source>
</evidence>
<dbReference type="Proteomes" id="UP001371218">
    <property type="component" value="Unassembled WGS sequence"/>
</dbReference>
<evidence type="ECO:0000256" key="4">
    <source>
        <dbReference type="ARBA" id="ARBA00022692"/>
    </source>
</evidence>
<dbReference type="EMBL" id="JBBUTG010000011">
    <property type="protein sequence ID" value="MEK8032633.1"/>
    <property type="molecule type" value="Genomic_DNA"/>
</dbReference>
<keyword evidence="6 7" id="KW-0472">Membrane</keyword>
<comment type="caution">
    <text evidence="9">The sequence shown here is derived from an EMBL/GenBank/DDBJ whole genome shotgun (WGS) entry which is preliminary data.</text>
</comment>
<gene>
    <name evidence="9" type="ORF">AACH06_17570</name>
</gene>
<keyword evidence="4 7" id="KW-0812">Transmembrane</keyword>
<proteinExistence type="inferred from homology"/>
<sequence>MDGSTLFAFSVSPWELVLRGTLIYVFLFLVFRFVLRRDAGSIGLSDFLFVVLIGDAAQNGMIGEATSSADSMLLIATLVGWNVLLNYLAYRWPGFERLAMGQRLCLFRSGQLNRRAMRRELITTEELKQTLHREGVRGFDEVDLIYLEASGEVTVIPKQPPSP</sequence>
<evidence type="ECO:0000256" key="1">
    <source>
        <dbReference type="ARBA" id="ARBA00004651"/>
    </source>
</evidence>
<organism evidence="9 10">
    <name type="scientific">Ideonella lacteola</name>
    <dbReference type="NCBI Taxonomy" id="2984193"/>
    <lineage>
        <taxon>Bacteria</taxon>
        <taxon>Pseudomonadati</taxon>
        <taxon>Pseudomonadota</taxon>
        <taxon>Betaproteobacteria</taxon>
        <taxon>Burkholderiales</taxon>
        <taxon>Sphaerotilaceae</taxon>
        <taxon>Ideonella</taxon>
    </lineage>
</organism>
<feature type="transmembrane region" description="Helical" evidence="7">
    <location>
        <begin position="72"/>
        <end position="90"/>
    </location>
</feature>
<feature type="transmembrane region" description="Helical" evidence="7">
    <location>
        <begin position="47"/>
        <end position="66"/>
    </location>
</feature>
<dbReference type="InterPro" id="IPR023090">
    <property type="entry name" value="UPF0702_alpha/beta_dom_sf"/>
</dbReference>
<dbReference type="RefSeq" id="WP_341427052.1">
    <property type="nucleotide sequence ID" value="NZ_JBBUTG010000011.1"/>
</dbReference>
<comment type="similarity">
    <text evidence="2">Belongs to the UPF0702 family.</text>
</comment>
<accession>A0ABU9BRP4</accession>
<evidence type="ECO:0000313" key="9">
    <source>
        <dbReference type="EMBL" id="MEK8032633.1"/>
    </source>
</evidence>
<reference evidence="9 10" key="1">
    <citation type="submission" date="2024-04" db="EMBL/GenBank/DDBJ databases">
        <title>Novel species of the genus Ideonella isolated from streams.</title>
        <authorList>
            <person name="Lu H."/>
        </authorList>
    </citation>
    <scope>NUCLEOTIDE SEQUENCE [LARGE SCALE GENOMIC DNA]</scope>
    <source>
        <strain evidence="9 10">DXS29W</strain>
    </source>
</reference>
<evidence type="ECO:0000256" key="2">
    <source>
        <dbReference type="ARBA" id="ARBA00006448"/>
    </source>
</evidence>
<dbReference type="PANTHER" id="PTHR34582">
    <property type="entry name" value="UPF0702 TRANSMEMBRANE PROTEIN YCAP"/>
    <property type="match status" value="1"/>
</dbReference>
<feature type="transmembrane region" description="Helical" evidence="7">
    <location>
        <begin position="16"/>
        <end position="35"/>
    </location>
</feature>
<keyword evidence="3" id="KW-1003">Cell membrane</keyword>
<evidence type="ECO:0000256" key="5">
    <source>
        <dbReference type="ARBA" id="ARBA00022989"/>
    </source>
</evidence>